<sequence>MLSRPLQIVLGLTLAVTAYLYWQESNSSAEPELESKARPMQKAIQKVASEATKASSIAADQSSAASGANTASAASVVLGIGIADLFPKQSWLPTPPPPTKPPPPTPTPVPVAPPLPFQVTATWKEKNTLYVVVEGQGQSIVLCTKCDTLGRIQPGETLLGSYRLDKLTPDMLTFTYLPLNQQQTLPTGGTP</sequence>
<evidence type="ECO:0000256" key="1">
    <source>
        <dbReference type="SAM" id="MobiDB-lite"/>
    </source>
</evidence>
<reference evidence="2 3" key="1">
    <citation type="submission" date="2021-08" db="EMBL/GenBank/DDBJ databases">
        <title>complete genome sequencing of Deefgea sp. D25.</title>
        <authorList>
            <person name="Bae J.-W."/>
            <person name="Gim D.-H."/>
        </authorList>
    </citation>
    <scope>NUCLEOTIDE SEQUENCE [LARGE SCALE GENOMIC DNA]</scope>
    <source>
        <strain evidence="2 3">D25</strain>
    </source>
</reference>
<protein>
    <submittedName>
        <fullName evidence="2">Uncharacterized protein</fullName>
    </submittedName>
</protein>
<proteinExistence type="predicted"/>
<feature type="compositionally biased region" description="Pro residues" evidence="1">
    <location>
        <begin position="93"/>
        <end position="109"/>
    </location>
</feature>
<keyword evidence="3" id="KW-1185">Reference proteome</keyword>
<evidence type="ECO:0000313" key="2">
    <source>
        <dbReference type="EMBL" id="QZA78167.1"/>
    </source>
</evidence>
<gene>
    <name evidence="2" type="ORF">K4H28_01705</name>
</gene>
<evidence type="ECO:0000313" key="3">
    <source>
        <dbReference type="Proteomes" id="UP000825679"/>
    </source>
</evidence>
<organism evidence="2 3">
    <name type="scientific">Deefgea tanakiae</name>
    <dbReference type="NCBI Taxonomy" id="2865840"/>
    <lineage>
        <taxon>Bacteria</taxon>
        <taxon>Pseudomonadati</taxon>
        <taxon>Pseudomonadota</taxon>
        <taxon>Betaproteobacteria</taxon>
        <taxon>Neisseriales</taxon>
        <taxon>Chitinibacteraceae</taxon>
        <taxon>Deefgea</taxon>
    </lineage>
</organism>
<name>A0ABX8Z770_9NEIS</name>
<dbReference type="RefSeq" id="WP_221006543.1">
    <property type="nucleotide sequence ID" value="NZ_CP081150.1"/>
</dbReference>
<dbReference type="Proteomes" id="UP000825679">
    <property type="component" value="Chromosome"/>
</dbReference>
<accession>A0ABX8Z770</accession>
<dbReference type="EMBL" id="CP081150">
    <property type="protein sequence ID" value="QZA78167.1"/>
    <property type="molecule type" value="Genomic_DNA"/>
</dbReference>
<feature type="region of interest" description="Disordered" evidence="1">
    <location>
        <begin position="90"/>
        <end position="109"/>
    </location>
</feature>